<evidence type="ECO:0000313" key="2">
    <source>
        <dbReference type="EMBL" id="GAA2849535.1"/>
    </source>
</evidence>
<gene>
    <name evidence="2" type="ORF">GCM10010517_06900</name>
</gene>
<sequence length="118" mass="12559">MATKAQGSFPRVPTPCMMSPAAFKTQGEADRRDREPFRTPVLSAPDPRVGPSGDGIRGEAVPAVGLSGPCLPAHAFRPMPSGTYAFRPLRWSRAVPARRDGGPAPLDAERRSGRLAPL</sequence>
<protein>
    <submittedName>
        <fullName evidence="2">Uncharacterized protein</fullName>
    </submittedName>
</protein>
<feature type="compositionally biased region" description="Basic and acidic residues" evidence="1">
    <location>
        <begin position="27"/>
        <end position="37"/>
    </location>
</feature>
<feature type="region of interest" description="Disordered" evidence="1">
    <location>
        <begin position="1"/>
        <end position="57"/>
    </location>
</feature>
<accession>A0ABN3VRL3</accession>
<name>A0ABN3VRL3_9ACTN</name>
<feature type="compositionally biased region" description="Basic and acidic residues" evidence="1">
    <location>
        <begin position="97"/>
        <end position="112"/>
    </location>
</feature>
<evidence type="ECO:0000256" key="1">
    <source>
        <dbReference type="SAM" id="MobiDB-lite"/>
    </source>
</evidence>
<proteinExistence type="predicted"/>
<dbReference type="EMBL" id="BAAAVI010000003">
    <property type="protein sequence ID" value="GAA2849535.1"/>
    <property type="molecule type" value="Genomic_DNA"/>
</dbReference>
<keyword evidence="3" id="KW-1185">Reference proteome</keyword>
<reference evidence="2 3" key="1">
    <citation type="journal article" date="2019" name="Int. J. Syst. Evol. Microbiol.">
        <title>The Global Catalogue of Microorganisms (GCM) 10K type strain sequencing project: providing services to taxonomists for standard genome sequencing and annotation.</title>
        <authorList>
            <consortium name="The Broad Institute Genomics Platform"/>
            <consortium name="The Broad Institute Genome Sequencing Center for Infectious Disease"/>
            <person name="Wu L."/>
            <person name="Ma J."/>
        </authorList>
    </citation>
    <scope>NUCLEOTIDE SEQUENCE [LARGE SCALE GENOMIC DNA]</scope>
    <source>
        <strain evidence="2 3">JCM 6242</strain>
    </source>
</reference>
<comment type="caution">
    <text evidence="2">The sequence shown here is derived from an EMBL/GenBank/DDBJ whole genome shotgun (WGS) entry which is preliminary data.</text>
</comment>
<dbReference type="Proteomes" id="UP001500831">
    <property type="component" value="Unassembled WGS sequence"/>
</dbReference>
<evidence type="ECO:0000313" key="3">
    <source>
        <dbReference type="Proteomes" id="UP001500831"/>
    </source>
</evidence>
<feature type="region of interest" description="Disordered" evidence="1">
    <location>
        <begin position="95"/>
        <end position="118"/>
    </location>
</feature>
<organism evidence="2 3">
    <name type="scientific">Streptosporangium fragile</name>
    <dbReference type="NCBI Taxonomy" id="46186"/>
    <lineage>
        <taxon>Bacteria</taxon>
        <taxon>Bacillati</taxon>
        <taxon>Actinomycetota</taxon>
        <taxon>Actinomycetes</taxon>
        <taxon>Streptosporangiales</taxon>
        <taxon>Streptosporangiaceae</taxon>
        <taxon>Streptosporangium</taxon>
    </lineage>
</organism>